<dbReference type="AlphaFoldDB" id="A0A931N025"/>
<evidence type="ECO:0000256" key="6">
    <source>
        <dbReference type="ARBA" id="ARBA00022989"/>
    </source>
</evidence>
<sequence length="351" mass="35672">MTTATAAVDAVLAEHRALTRRRLAAVVGLAVLAVAAFLLDLFSGPSSLSIGDAFAALLSPEGLDPTTLVIVQNVRLPAALTAVLVGAGLAIAGAELQTVFDNPLADGLTLGIAPAAALGAALAIILGVSLPGIPAAWLVPANAFVFAFGATLALIVMARVAGGGAEVLLLLGIGMVSAFNALIAMLQFVASQQALQQFVFWMLGSLSGARWGVMGPLAAAVLVLGPLAMRQSWQLTALRLGEERAASLGINLQRLRLWSLLRVSLIIAAAVSIVGTIGFVGLVGPHIARLLVGEDHRFFLPASALTGAIVMSLAAMGAKSLLVGAVIPIGILTALVGLPVFFALILSGRAR</sequence>
<dbReference type="PANTHER" id="PTHR30472:SF25">
    <property type="entry name" value="ABC TRANSPORTER PERMEASE PROTEIN MJ0876-RELATED"/>
    <property type="match status" value="1"/>
</dbReference>
<dbReference type="Proteomes" id="UP000631694">
    <property type="component" value="Unassembled WGS sequence"/>
</dbReference>
<feature type="transmembrane region" description="Helical" evidence="8">
    <location>
        <begin position="135"/>
        <end position="156"/>
    </location>
</feature>
<feature type="transmembrane region" description="Helical" evidence="8">
    <location>
        <begin position="321"/>
        <end position="346"/>
    </location>
</feature>
<feature type="transmembrane region" description="Helical" evidence="8">
    <location>
        <begin position="260"/>
        <end position="284"/>
    </location>
</feature>
<gene>
    <name evidence="9" type="ORF">I5731_10965</name>
</gene>
<evidence type="ECO:0000256" key="5">
    <source>
        <dbReference type="ARBA" id="ARBA00022692"/>
    </source>
</evidence>
<dbReference type="InterPro" id="IPR037294">
    <property type="entry name" value="ABC_BtuC-like"/>
</dbReference>
<keyword evidence="7 8" id="KW-0472">Membrane</keyword>
<evidence type="ECO:0000256" key="8">
    <source>
        <dbReference type="SAM" id="Phobius"/>
    </source>
</evidence>
<feature type="transmembrane region" description="Helical" evidence="8">
    <location>
        <begin position="76"/>
        <end position="96"/>
    </location>
</feature>
<keyword evidence="10" id="KW-1185">Reference proteome</keyword>
<proteinExistence type="inferred from homology"/>
<evidence type="ECO:0000256" key="1">
    <source>
        <dbReference type="ARBA" id="ARBA00004651"/>
    </source>
</evidence>
<keyword evidence="5 8" id="KW-0812">Transmembrane</keyword>
<dbReference type="RefSeq" id="WP_197311427.1">
    <property type="nucleotide sequence ID" value="NZ_JADZLT010000050.1"/>
</dbReference>
<dbReference type="PANTHER" id="PTHR30472">
    <property type="entry name" value="FERRIC ENTEROBACTIN TRANSPORT SYSTEM PERMEASE PROTEIN"/>
    <property type="match status" value="1"/>
</dbReference>
<comment type="subcellular location">
    <subcellularLocation>
        <location evidence="1">Cell membrane</location>
        <topology evidence="1">Multi-pass membrane protein</topology>
    </subcellularLocation>
</comment>
<evidence type="ECO:0000313" key="10">
    <source>
        <dbReference type="Proteomes" id="UP000631694"/>
    </source>
</evidence>
<evidence type="ECO:0000256" key="4">
    <source>
        <dbReference type="ARBA" id="ARBA00022475"/>
    </source>
</evidence>
<dbReference type="GO" id="GO:0033214">
    <property type="term" value="P:siderophore-iron import into cell"/>
    <property type="evidence" value="ECO:0007669"/>
    <property type="project" value="TreeGrafter"/>
</dbReference>
<dbReference type="Gene3D" id="1.10.3470.10">
    <property type="entry name" value="ABC transporter involved in vitamin B12 uptake, BtuC"/>
    <property type="match status" value="1"/>
</dbReference>
<dbReference type="EMBL" id="JADZLT010000050">
    <property type="protein sequence ID" value="MBH0238346.1"/>
    <property type="molecule type" value="Genomic_DNA"/>
</dbReference>
<feature type="transmembrane region" description="Helical" evidence="8">
    <location>
        <begin position="168"/>
        <end position="189"/>
    </location>
</feature>
<name>A0A931N025_9HYPH</name>
<feature type="transmembrane region" description="Helical" evidence="8">
    <location>
        <begin position="296"/>
        <end position="314"/>
    </location>
</feature>
<evidence type="ECO:0000256" key="3">
    <source>
        <dbReference type="ARBA" id="ARBA00022448"/>
    </source>
</evidence>
<dbReference type="SUPFAM" id="SSF81345">
    <property type="entry name" value="ABC transporter involved in vitamin B12 uptake, BtuC"/>
    <property type="match status" value="1"/>
</dbReference>
<keyword evidence="6 8" id="KW-1133">Transmembrane helix</keyword>
<keyword evidence="3" id="KW-0813">Transport</keyword>
<dbReference type="GO" id="GO:0005886">
    <property type="term" value="C:plasma membrane"/>
    <property type="evidence" value="ECO:0007669"/>
    <property type="project" value="UniProtKB-SubCell"/>
</dbReference>
<feature type="transmembrane region" description="Helical" evidence="8">
    <location>
        <begin position="23"/>
        <end position="42"/>
    </location>
</feature>
<feature type="transmembrane region" description="Helical" evidence="8">
    <location>
        <begin position="209"/>
        <end position="229"/>
    </location>
</feature>
<evidence type="ECO:0000313" key="9">
    <source>
        <dbReference type="EMBL" id="MBH0238346.1"/>
    </source>
</evidence>
<protein>
    <submittedName>
        <fullName evidence="9">Iron ABC transporter permease</fullName>
    </submittedName>
</protein>
<dbReference type="InterPro" id="IPR000522">
    <property type="entry name" value="ABC_transptr_permease_BtuC"/>
</dbReference>
<organism evidence="9 10">
    <name type="scientific">Methylobrevis albus</name>
    <dbReference type="NCBI Taxonomy" id="2793297"/>
    <lineage>
        <taxon>Bacteria</taxon>
        <taxon>Pseudomonadati</taxon>
        <taxon>Pseudomonadota</taxon>
        <taxon>Alphaproteobacteria</taxon>
        <taxon>Hyphomicrobiales</taxon>
        <taxon>Pleomorphomonadaceae</taxon>
        <taxon>Methylobrevis</taxon>
    </lineage>
</organism>
<dbReference type="Pfam" id="PF01032">
    <property type="entry name" value="FecCD"/>
    <property type="match status" value="1"/>
</dbReference>
<evidence type="ECO:0000256" key="2">
    <source>
        <dbReference type="ARBA" id="ARBA00007935"/>
    </source>
</evidence>
<dbReference type="CDD" id="cd06550">
    <property type="entry name" value="TM_ABC_iron-siderophores_like"/>
    <property type="match status" value="1"/>
</dbReference>
<keyword evidence="4" id="KW-1003">Cell membrane</keyword>
<feature type="transmembrane region" description="Helical" evidence="8">
    <location>
        <begin position="108"/>
        <end position="129"/>
    </location>
</feature>
<comment type="similarity">
    <text evidence="2">Belongs to the binding-protein-dependent transport system permease family. FecCD subfamily.</text>
</comment>
<reference evidence="9" key="1">
    <citation type="submission" date="2020-12" db="EMBL/GenBank/DDBJ databases">
        <title>Methylobrevis albus sp. nov., isolated from fresh water lack sediment.</title>
        <authorList>
            <person name="Zou Q."/>
        </authorList>
    </citation>
    <scope>NUCLEOTIDE SEQUENCE</scope>
    <source>
        <strain evidence="9">L22</strain>
    </source>
</reference>
<comment type="caution">
    <text evidence="9">The sequence shown here is derived from an EMBL/GenBank/DDBJ whole genome shotgun (WGS) entry which is preliminary data.</text>
</comment>
<dbReference type="GO" id="GO:0022857">
    <property type="term" value="F:transmembrane transporter activity"/>
    <property type="evidence" value="ECO:0007669"/>
    <property type="project" value="InterPro"/>
</dbReference>
<evidence type="ECO:0000256" key="7">
    <source>
        <dbReference type="ARBA" id="ARBA00023136"/>
    </source>
</evidence>
<accession>A0A931N025</accession>